<feature type="region of interest" description="Disordered" evidence="1">
    <location>
        <begin position="1"/>
        <end position="131"/>
    </location>
</feature>
<evidence type="ECO:0000313" key="3">
    <source>
        <dbReference type="Proteomes" id="UP000662111"/>
    </source>
</evidence>
<evidence type="ECO:0000256" key="1">
    <source>
        <dbReference type="SAM" id="MobiDB-lite"/>
    </source>
</evidence>
<sequence>MCGRVPGGPARATRLAAEQGEVDLRERLGAVRDQRDEPGEHPAPWAAPGGSPGAQQTAGIHEPLLHRHGEQGGGGAVAPRPHRRAQRRDLTGRPRDSRRHHGAAVAQHVDPDPGDLAVPRARRDHFCSPQA</sequence>
<reference evidence="3" key="1">
    <citation type="journal article" date="2019" name="Int. J. Syst. Evol. Microbiol.">
        <title>The Global Catalogue of Microorganisms (GCM) 10K type strain sequencing project: providing services to taxonomists for standard genome sequencing and annotation.</title>
        <authorList>
            <consortium name="The Broad Institute Genomics Platform"/>
            <consortium name="The Broad Institute Genome Sequencing Center for Infectious Disease"/>
            <person name="Wu L."/>
            <person name="Ma J."/>
        </authorList>
    </citation>
    <scope>NUCLEOTIDE SEQUENCE [LARGE SCALE GENOMIC DNA]</scope>
    <source>
        <strain evidence="3">CGMCC 1.5362</strain>
    </source>
</reference>
<accession>A0ABQ2FG35</accession>
<name>A0ABQ2FG35_9MICO</name>
<comment type="caution">
    <text evidence="2">The sequence shown here is derived from an EMBL/GenBank/DDBJ whole genome shotgun (WGS) entry which is preliminary data.</text>
</comment>
<feature type="compositionally biased region" description="Basic and acidic residues" evidence="1">
    <location>
        <begin position="22"/>
        <end position="40"/>
    </location>
</feature>
<proteinExistence type="predicted"/>
<keyword evidence="3" id="KW-1185">Reference proteome</keyword>
<gene>
    <name evidence="2" type="ORF">GCM10011509_33730</name>
</gene>
<feature type="compositionally biased region" description="Low complexity" evidence="1">
    <location>
        <begin position="42"/>
        <end position="59"/>
    </location>
</feature>
<dbReference type="Proteomes" id="UP000662111">
    <property type="component" value="Unassembled WGS sequence"/>
</dbReference>
<dbReference type="EMBL" id="BMLB01000008">
    <property type="protein sequence ID" value="GGK82437.1"/>
    <property type="molecule type" value="Genomic_DNA"/>
</dbReference>
<evidence type="ECO:0000313" key="2">
    <source>
        <dbReference type="EMBL" id="GGK82437.1"/>
    </source>
</evidence>
<protein>
    <submittedName>
        <fullName evidence="2">Uncharacterized protein</fullName>
    </submittedName>
</protein>
<organism evidence="2 3">
    <name type="scientific">Ornithinimicrobium pekingense</name>
    <dbReference type="NCBI Taxonomy" id="384677"/>
    <lineage>
        <taxon>Bacteria</taxon>
        <taxon>Bacillati</taxon>
        <taxon>Actinomycetota</taxon>
        <taxon>Actinomycetes</taxon>
        <taxon>Micrococcales</taxon>
        <taxon>Ornithinimicrobiaceae</taxon>
        <taxon>Ornithinimicrobium</taxon>
    </lineage>
</organism>